<dbReference type="AlphaFoldDB" id="A0A1Y0CWT9"/>
<dbReference type="EMBL" id="CP021376">
    <property type="protein sequence ID" value="ART79772.1"/>
    <property type="molecule type" value="Genomic_DNA"/>
</dbReference>
<keyword evidence="1" id="KW-1133">Transmembrane helix</keyword>
<evidence type="ECO:0000313" key="4">
    <source>
        <dbReference type="Proteomes" id="UP000243793"/>
    </source>
</evidence>
<reference evidence="4" key="1">
    <citation type="submission" date="2017-05" db="EMBL/GenBank/DDBJ databases">
        <authorList>
            <person name="Sung H."/>
        </authorList>
    </citation>
    <scope>NUCLEOTIDE SEQUENCE [LARGE SCALE GENOMIC DNA]</scope>
    <source>
        <strain evidence="4">AMac2203</strain>
    </source>
</reference>
<evidence type="ECO:0000256" key="1">
    <source>
        <dbReference type="SAM" id="Phobius"/>
    </source>
</evidence>
<dbReference type="Pfam" id="PF08378">
    <property type="entry name" value="NERD"/>
    <property type="match status" value="1"/>
</dbReference>
<gene>
    <name evidence="3" type="ORF">CBP12_06065</name>
</gene>
<protein>
    <recommendedName>
        <fullName evidence="2">NERD domain-containing protein</fullName>
    </recommendedName>
</protein>
<dbReference type="KEGG" id="ocm:CBP12_06065"/>
<keyword evidence="1" id="KW-0472">Membrane</keyword>
<evidence type="ECO:0000313" key="3">
    <source>
        <dbReference type="EMBL" id="ART79772.1"/>
    </source>
</evidence>
<evidence type="ECO:0000259" key="2">
    <source>
        <dbReference type="PROSITE" id="PS50965"/>
    </source>
</evidence>
<keyword evidence="4" id="KW-1185">Reference proteome</keyword>
<feature type="transmembrane region" description="Helical" evidence="1">
    <location>
        <begin position="25"/>
        <end position="58"/>
    </location>
</feature>
<sequence>MANFDYVTANKLTLDAHGYKSTNRILILLVGLGIAFVVSAFYLPATPLVLVLIALCWWLQKSHPVLLAGAAGEDKVMERLRQLPDTFTVYNQVDIPNARSRTGFNEADIIVVGPNAVFIIEVKHNSGRISGSDSDAQWRVKKVSRRGGIYGKTMRNPIAQVKRLIWLLSGELKAKHSRAWIQGVVLFSHHNVSANIANDSNVPIMGNEQLIDYLLSYSAKFDIENPPKLVKHIAALKGA</sequence>
<organism evidence="3 4">
    <name type="scientific">Oceanisphaera avium</name>
    <dbReference type="NCBI Taxonomy" id="1903694"/>
    <lineage>
        <taxon>Bacteria</taxon>
        <taxon>Pseudomonadati</taxon>
        <taxon>Pseudomonadota</taxon>
        <taxon>Gammaproteobacteria</taxon>
        <taxon>Aeromonadales</taxon>
        <taxon>Aeromonadaceae</taxon>
        <taxon>Oceanisphaera</taxon>
    </lineage>
</organism>
<dbReference type="Proteomes" id="UP000243793">
    <property type="component" value="Chromosome"/>
</dbReference>
<name>A0A1Y0CWT9_9GAMM</name>
<dbReference type="InterPro" id="IPR011528">
    <property type="entry name" value="NERD"/>
</dbReference>
<dbReference type="PROSITE" id="PS50965">
    <property type="entry name" value="NERD"/>
    <property type="match status" value="1"/>
</dbReference>
<proteinExistence type="predicted"/>
<dbReference type="OrthoDB" id="5782056at2"/>
<keyword evidence="1" id="KW-0812">Transmembrane</keyword>
<dbReference type="RefSeq" id="WP_086963647.1">
    <property type="nucleotide sequence ID" value="NZ_CP021376.1"/>
</dbReference>
<accession>A0A1Y0CWT9</accession>
<feature type="domain" description="NERD" evidence="2">
    <location>
        <begin position="68"/>
        <end position="191"/>
    </location>
</feature>